<reference evidence="1" key="1">
    <citation type="submission" date="2021-01" db="EMBL/GenBank/DDBJ databases">
        <title>Whole genome shotgun sequence of Planotetraspora silvatica NBRC 100141.</title>
        <authorList>
            <person name="Komaki H."/>
            <person name="Tamura T."/>
        </authorList>
    </citation>
    <scope>NUCLEOTIDE SEQUENCE</scope>
    <source>
        <strain evidence="1">NBRC 100141</strain>
    </source>
</reference>
<dbReference type="Gene3D" id="3.30.420.40">
    <property type="match status" value="1"/>
</dbReference>
<organism evidence="1 2">
    <name type="scientific">Planotetraspora silvatica</name>
    <dbReference type="NCBI Taxonomy" id="234614"/>
    <lineage>
        <taxon>Bacteria</taxon>
        <taxon>Bacillati</taxon>
        <taxon>Actinomycetota</taxon>
        <taxon>Actinomycetes</taxon>
        <taxon>Streptosporangiales</taxon>
        <taxon>Streptosporangiaceae</taxon>
        <taxon>Planotetraspora</taxon>
    </lineage>
</organism>
<evidence type="ECO:0008006" key="3">
    <source>
        <dbReference type="Google" id="ProtNLM"/>
    </source>
</evidence>
<name>A0A8J3UKL5_9ACTN</name>
<dbReference type="EMBL" id="BOOQ01000010">
    <property type="protein sequence ID" value="GII45462.1"/>
    <property type="molecule type" value="Genomic_DNA"/>
</dbReference>
<proteinExistence type="predicted"/>
<comment type="caution">
    <text evidence="1">The sequence shown here is derived from an EMBL/GenBank/DDBJ whole genome shotgun (WGS) entry which is preliminary data.</text>
</comment>
<dbReference type="AlphaFoldDB" id="A0A8J3UKL5"/>
<accession>A0A8J3UKL5</accession>
<protein>
    <recommendedName>
        <fullName evidence="3">Carbohydrate kinase FGGY C-terminal domain-containing protein</fullName>
    </recommendedName>
</protein>
<keyword evidence="2" id="KW-1185">Reference proteome</keyword>
<dbReference type="Proteomes" id="UP000644610">
    <property type="component" value="Unassembled WGS sequence"/>
</dbReference>
<evidence type="ECO:0000313" key="1">
    <source>
        <dbReference type="EMBL" id="GII45462.1"/>
    </source>
</evidence>
<sequence>MGGGARNALLCKMTADATGLPVTDIRDLVRRSEQPVTYLPRGAQDAWTRAGARLPAD</sequence>
<gene>
    <name evidence="1" type="ORF">Psi02_18860</name>
</gene>
<evidence type="ECO:0000313" key="2">
    <source>
        <dbReference type="Proteomes" id="UP000644610"/>
    </source>
</evidence>